<sequence>MTDNQNGGMADVPLSDDRSECEGDDLATQNESFSREQPAPRSRGVHFSVGDKDRNDDDRKREQTETNTTINLKSWR</sequence>
<reference evidence="4" key="1">
    <citation type="submission" date="2017-02" db="UniProtKB">
        <authorList>
            <consortium name="WormBaseParasite"/>
        </authorList>
    </citation>
    <scope>IDENTIFICATION</scope>
</reference>
<evidence type="ECO:0000256" key="1">
    <source>
        <dbReference type="SAM" id="MobiDB-lite"/>
    </source>
</evidence>
<evidence type="ECO:0000313" key="4">
    <source>
        <dbReference type="WBParaSite" id="NBR_0000272201-mRNA-1"/>
    </source>
</evidence>
<evidence type="ECO:0000313" key="2">
    <source>
        <dbReference type="EMBL" id="VDL66310.1"/>
    </source>
</evidence>
<dbReference type="AlphaFoldDB" id="A0A0N4XJM0"/>
<gene>
    <name evidence="2" type="ORF">NBR_LOCUS2721</name>
</gene>
<dbReference type="Proteomes" id="UP000271162">
    <property type="component" value="Unassembled WGS sequence"/>
</dbReference>
<feature type="compositionally biased region" description="Basic and acidic residues" evidence="1">
    <location>
        <begin position="49"/>
        <end position="64"/>
    </location>
</feature>
<feature type="compositionally biased region" description="Polar residues" evidence="1">
    <location>
        <begin position="65"/>
        <end position="76"/>
    </location>
</feature>
<organism evidence="4">
    <name type="scientific">Nippostrongylus brasiliensis</name>
    <name type="common">Rat hookworm</name>
    <dbReference type="NCBI Taxonomy" id="27835"/>
    <lineage>
        <taxon>Eukaryota</taxon>
        <taxon>Metazoa</taxon>
        <taxon>Ecdysozoa</taxon>
        <taxon>Nematoda</taxon>
        <taxon>Chromadorea</taxon>
        <taxon>Rhabditida</taxon>
        <taxon>Rhabditina</taxon>
        <taxon>Rhabditomorpha</taxon>
        <taxon>Strongyloidea</taxon>
        <taxon>Heligmosomidae</taxon>
        <taxon>Nippostrongylus</taxon>
    </lineage>
</organism>
<protein>
    <submittedName>
        <fullName evidence="2 4">Uncharacterized protein</fullName>
    </submittedName>
</protein>
<feature type="region of interest" description="Disordered" evidence="1">
    <location>
        <begin position="1"/>
        <end position="76"/>
    </location>
</feature>
<evidence type="ECO:0000313" key="3">
    <source>
        <dbReference type="Proteomes" id="UP000271162"/>
    </source>
</evidence>
<dbReference type="EMBL" id="UYSL01003384">
    <property type="protein sequence ID" value="VDL66310.1"/>
    <property type="molecule type" value="Genomic_DNA"/>
</dbReference>
<dbReference type="WBParaSite" id="NBR_0000272201-mRNA-1">
    <property type="protein sequence ID" value="NBR_0000272201-mRNA-1"/>
    <property type="gene ID" value="NBR_0000272201"/>
</dbReference>
<proteinExistence type="predicted"/>
<accession>A0A0N4XJM0</accession>
<dbReference type="STRING" id="27835.A0A0N4XJM0"/>
<name>A0A0N4XJM0_NIPBR</name>
<keyword evidence="3" id="KW-1185">Reference proteome</keyword>
<reference evidence="2 3" key="2">
    <citation type="submission" date="2018-11" db="EMBL/GenBank/DDBJ databases">
        <authorList>
            <consortium name="Pathogen Informatics"/>
        </authorList>
    </citation>
    <scope>NUCLEOTIDE SEQUENCE [LARGE SCALE GENOMIC DNA]</scope>
</reference>